<dbReference type="CDD" id="cd15863">
    <property type="entry name" value="SNARE_GS27"/>
    <property type="match status" value="1"/>
</dbReference>
<dbReference type="EMBL" id="LJBN01000213">
    <property type="protein sequence ID" value="OOQ82723.1"/>
    <property type="molecule type" value="Genomic_DNA"/>
</dbReference>
<dbReference type="GO" id="GO:0006086">
    <property type="term" value="P:pyruvate decarboxylation to acetyl-CoA"/>
    <property type="evidence" value="ECO:0007669"/>
    <property type="project" value="InterPro"/>
</dbReference>
<reference evidence="12" key="1">
    <citation type="submission" date="2015-09" db="EMBL/GenBank/DDBJ databases">
        <authorList>
            <person name="Fill T.P."/>
            <person name="Baretta J.F."/>
            <person name="de Almeida L.G."/>
            <person name="Rocha M."/>
            <person name="de Souza D.H."/>
            <person name="Malavazi I."/>
            <person name="Cerdeira L.T."/>
            <person name="Hong H."/>
            <person name="Samborskyy M."/>
            <person name="de Vasconcelos A.T."/>
            <person name="Leadlay P."/>
            <person name="Rodrigues-Filho E."/>
        </authorList>
    </citation>
    <scope>NUCLEOTIDE SEQUENCE [LARGE SCALE GENOMIC DNA]</scope>
    <source>
        <strain evidence="12">LaBioMMi 136</strain>
    </source>
</reference>
<comment type="subcellular location">
    <subcellularLocation>
        <location evidence="6">Mitochondrion</location>
    </subcellularLocation>
</comment>
<keyword evidence="8" id="KW-1133">Transmembrane helix</keyword>
<feature type="region of interest" description="Disordered" evidence="7">
    <location>
        <begin position="709"/>
        <end position="746"/>
    </location>
</feature>
<feature type="compositionally biased region" description="Low complexity" evidence="7">
    <location>
        <begin position="150"/>
        <end position="160"/>
    </location>
</feature>
<dbReference type="FunFam" id="1.20.5.110:FF:000054">
    <property type="entry name" value="Protein transport protein BOS1"/>
    <property type="match status" value="1"/>
</dbReference>
<name>A0A1S9RB12_PENBI</name>
<dbReference type="PROSITE" id="PS51826">
    <property type="entry name" value="PSBD"/>
    <property type="match status" value="1"/>
</dbReference>
<dbReference type="PROSITE" id="PS00189">
    <property type="entry name" value="LIPOYL"/>
    <property type="match status" value="1"/>
</dbReference>
<dbReference type="FunFam" id="3.30.559.10:FF:000003">
    <property type="entry name" value="Acetyltransferase component of pyruvate dehydrogenase complex"/>
    <property type="match status" value="1"/>
</dbReference>
<feature type="domain" description="Lipoyl-binding" evidence="9">
    <location>
        <begin position="58"/>
        <end position="134"/>
    </location>
</feature>
<protein>
    <recommendedName>
        <fullName evidence="6">Acetyltransferase component of pyruvate dehydrogenase complex</fullName>
        <ecNumber evidence="6">2.3.1.12</ecNumber>
    </recommendedName>
</protein>
<dbReference type="FunFam" id="2.40.50.100:FF:000010">
    <property type="entry name" value="Acetyltransferase component of pyruvate dehydrogenase complex"/>
    <property type="match status" value="1"/>
</dbReference>
<dbReference type="Proteomes" id="UP000190744">
    <property type="component" value="Unassembled WGS sequence"/>
</dbReference>
<dbReference type="FunFam" id="4.10.320.10:FF:000010">
    <property type="entry name" value="Acetyltransferase component of pyruvate dehydrogenase complex"/>
    <property type="match status" value="1"/>
</dbReference>
<gene>
    <name evidence="11" type="ORF">PEBR_37813</name>
</gene>
<evidence type="ECO:0000256" key="4">
    <source>
        <dbReference type="ARBA" id="ARBA00022946"/>
    </source>
</evidence>
<dbReference type="GO" id="GO:0005739">
    <property type="term" value="C:mitochondrion"/>
    <property type="evidence" value="ECO:0007669"/>
    <property type="project" value="UniProtKB-SubCell"/>
</dbReference>
<dbReference type="CDD" id="cd06849">
    <property type="entry name" value="lipoyl_domain"/>
    <property type="match status" value="1"/>
</dbReference>
<dbReference type="Pfam" id="PF00364">
    <property type="entry name" value="Biotin_lipoyl"/>
    <property type="match status" value="1"/>
</dbReference>
<proteinExistence type="inferred from homology"/>
<dbReference type="InterPro" id="IPR001078">
    <property type="entry name" value="2-oxoacid_DH_actylTfrase"/>
</dbReference>
<dbReference type="Gene3D" id="4.10.320.10">
    <property type="entry name" value="E3-binding domain"/>
    <property type="match status" value="1"/>
</dbReference>
<dbReference type="InterPro" id="IPR023213">
    <property type="entry name" value="CAT-like_dom_sf"/>
</dbReference>
<feature type="region of interest" description="Disordered" evidence="7">
    <location>
        <begin position="531"/>
        <end position="564"/>
    </location>
</feature>
<keyword evidence="8" id="KW-0812">Transmembrane</keyword>
<evidence type="ECO:0000313" key="11">
    <source>
        <dbReference type="EMBL" id="OOQ82723.1"/>
    </source>
</evidence>
<dbReference type="Gene3D" id="2.40.50.100">
    <property type="match status" value="1"/>
</dbReference>
<feature type="region of interest" description="Disordered" evidence="7">
    <location>
        <begin position="150"/>
        <end position="199"/>
    </location>
</feature>
<comment type="caution">
    <text evidence="11">The sequence shown here is derived from an EMBL/GenBank/DDBJ whole genome shotgun (WGS) entry which is preliminary data.</text>
</comment>
<sequence length="859" mass="93126">MVAAAVRMRTPSAMFMSRGAASMRRPQVSYKFQEIIQNQLPALSALSRFYASKSFPPHTIISMPALSPTMTAGNIGTWQKKAGDGLQPGDVLVEIETDKAQMDFEFQEEGVLAKVLKDSGEKDVPVGSPIAVLVEEGADVTPFESFTLADAGGDKAAPAAEQKEEPKSAEPSAPTPAPEPAAQEPETSGDKLQPSLDREPSISPAAKALALEKGVPVKALKGTGRGGVITKEDVEKYQPTGGAAAAGPAFEDIPITSMRKTIANRLKQSMADNPHYFVSTTLSVTKLLKLRQALNASAEGKYKLSVNDFLVKACAVALLKVPQVNSSWREENGQAVIRQHSTADISVAVATPSGLITPVVKNVQGLGLSSISNQIKDLGKRARENKLKPEEYQGGTFTISNMGMNPAVERFTAVINPPQAGILAVGTTRKVAVPVETEEGTVTEWDDQIIVTGSFDHKVVDGAVGGEWIKELKKVVENPLELLLRAPTLGGIYKDESESTASLIDVDSPHVQAVDPDFLNQEVKTTTQAERLEREAQEEEAQRAREESAKKAKPRKAKSSGLPANSDNPVFITNAVVATLVGAGLGFGAYRKHVEGKLSWEVVGLWTGAVGAFGVVDYFNSLFNSALKQSSAVRRDLDQFSQSPATSSPALQGQIAASLSSLARTIDDYSALSKKELIPEKQEKAFERVKNFRTELADYRAQFERLRKEREEAQSVSNRNELLGRRPHHAATPENPYAQSSLPTSSAFAPSSSGLSFGAGPTNYTRETHALREQSFFANTHNQLDDFLDRGRAVLADLGQQREVLKGTQRRLYSVANTLGVSGDTIRMVERRARQDKWIFWGGVVIFFLFCWAVLHFLR</sequence>
<feature type="transmembrane region" description="Helical" evidence="8">
    <location>
        <begin position="838"/>
        <end position="858"/>
    </location>
</feature>
<dbReference type="InterPro" id="IPR011053">
    <property type="entry name" value="Single_hybrid_motif"/>
</dbReference>
<evidence type="ECO:0000256" key="3">
    <source>
        <dbReference type="ARBA" id="ARBA00022823"/>
    </source>
</evidence>
<evidence type="ECO:0000256" key="1">
    <source>
        <dbReference type="ARBA" id="ARBA00007317"/>
    </source>
</evidence>
<evidence type="ECO:0000256" key="8">
    <source>
        <dbReference type="SAM" id="Phobius"/>
    </source>
</evidence>
<comment type="similarity">
    <text evidence="1 6">Belongs to the 2-oxoacid dehydrogenase family.</text>
</comment>
<dbReference type="InterPro" id="IPR006257">
    <property type="entry name" value="LAT1"/>
</dbReference>
<dbReference type="InterPro" id="IPR036625">
    <property type="entry name" value="E3-bd_dom_sf"/>
</dbReference>
<dbReference type="InterPro" id="IPR000089">
    <property type="entry name" value="Biotin_lipoyl"/>
</dbReference>
<evidence type="ECO:0000259" key="10">
    <source>
        <dbReference type="PROSITE" id="PS51826"/>
    </source>
</evidence>
<dbReference type="Pfam" id="PF00198">
    <property type="entry name" value="2-oxoacid_dh"/>
    <property type="match status" value="1"/>
</dbReference>
<keyword evidence="3 6" id="KW-0450">Lipoyl</keyword>
<dbReference type="GO" id="GO:0004742">
    <property type="term" value="F:dihydrolipoyllysine-residue acetyltransferase activity"/>
    <property type="evidence" value="ECO:0007669"/>
    <property type="project" value="UniProtKB-UniRule"/>
</dbReference>
<dbReference type="SUPFAM" id="SSF47005">
    <property type="entry name" value="Peripheral subunit-binding domain of 2-oxo acid dehydrogenase complex"/>
    <property type="match status" value="1"/>
</dbReference>
<dbReference type="SUPFAM" id="SSF51230">
    <property type="entry name" value="Single hybrid motif"/>
    <property type="match status" value="1"/>
</dbReference>
<dbReference type="Gene3D" id="1.20.5.110">
    <property type="match status" value="1"/>
</dbReference>
<evidence type="ECO:0000256" key="6">
    <source>
        <dbReference type="RuleBase" id="RU361137"/>
    </source>
</evidence>
<keyword evidence="8" id="KW-0472">Membrane</keyword>
<evidence type="ECO:0000259" key="9">
    <source>
        <dbReference type="PROSITE" id="PS50968"/>
    </source>
</evidence>
<dbReference type="InterPro" id="IPR003016">
    <property type="entry name" value="2-oxoA_DH_lipoyl-BS"/>
</dbReference>
<dbReference type="Pfam" id="PF12352">
    <property type="entry name" value="V-SNARE_C"/>
    <property type="match status" value="1"/>
</dbReference>
<dbReference type="Pfam" id="PF02817">
    <property type="entry name" value="E3_binding"/>
    <property type="match status" value="1"/>
</dbReference>
<keyword evidence="2 6" id="KW-0808">Transferase</keyword>
<keyword evidence="11" id="KW-0670">Pyruvate</keyword>
<dbReference type="Gene3D" id="3.30.559.10">
    <property type="entry name" value="Chloramphenicol acetyltransferase-like domain"/>
    <property type="match status" value="1"/>
</dbReference>
<keyword evidence="5 6" id="KW-0012">Acyltransferase</keyword>
<evidence type="ECO:0000256" key="2">
    <source>
        <dbReference type="ARBA" id="ARBA00022679"/>
    </source>
</evidence>
<dbReference type="SUPFAM" id="SSF52777">
    <property type="entry name" value="CoA-dependent acyltransferases"/>
    <property type="match status" value="1"/>
</dbReference>
<dbReference type="NCBIfam" id="TIGR01349">
    <property type="entry name" value="PDHac_trf_mito"/>
    <property type="match status" value="1"/>
</dbReference>
<comment type="catalytic activity">
    <reaction evidence="6">
        <text>N(6)-[(R)-dihydrolipoyl]-L-lysyl-[protein] + acetyl-CoA = N(6)-[(R)-S(8)-acetyldihydrolipoyl]-L-lysyl-[protein] + CoA</text>
        <dbReference type="Rhea" id="RHEA:17017"/>
        <dbReference type="Rhea" id="RHEA-COMP:10475"/>
        <dbReference type="Rhea" id="RHEA-COMP:10478"/>
        <dbReference type="ChEBI" id="CHEBI:57287"/>
        <dbReference type="ChEBI" id="CHEBI:57288"/>
        <dbReference type="ChEBI" id="CHEBI:83100"/>
        <dbReference type="ChEBI" id="CHEBI:83111"/>
        <dbReference type="EC" id="2.3.1.12"/>
    </reaction>
</comment>
<keyword evidence="4" id="KW-0809">Transit peptide</keyword>
<evidence type="ECO:0000313" key="12">
    <source>
        <dbReference type="Proteomes" id="UP000190744"/>
    </source>
</evidence>
<dbReference type="SUPFAM" id="SSF58038">
    <property type="entry name" value="SNARE fusion complex"/>
    <property type="match status" value="1"/>
</dbReference>
<comment type="cofactor">
    <cofactor evidence="6">
        <name>(R)-lipoate</name>
        <dbReference type="ChEBI" id="CHEBI:83088"/>
    </cofactor>
    <text evidence="6">Binds 1 lipoyl cofactor covalently.</text>
</comment>
<dbReference type="GO" id="GO:0045254">
    <property type="term" value="C:pyruvate dehydrogenase complex"/>
    <property type="evidence" value="ECO:0007669"/>
    <property type="project" value="UniProtKB-UniRule"/>
</dbReference>
<comment type="function">
    <text evidence="6">The pyruvate dehydrogenase complex catalyzes the overall conversion of pyruvate to acetyl-CoA and CO(2).</text>
</comment>
<evidence type="ECO:0000256" key="7">
    <source>
        <dbReference type="SAM" id="MobiDB-lite"/>
    </source>
</evidence>
<dbReference type="PANTHER" id="PTHR23151:SF90">
    <property type="entry name" value="DIHYDROLIPOYLLYSINE-RESIDUE ACETYLTRANSFERASE COMPONENT OF PYRUVATE DEHYDROGENASE COMPLEX, MITOCHONDRIAL-RELATED"/>
    <property type="match status" value="1"/>
</dbReference>
<feature type="compositionally biased region" description="Basic and acidic residues" evidence="7">
    <location>
        <begin position="531"/>
        <end position="550"/>
    </location>
</feature>
<accession>A0A1S9RB12</accession>
<feature type="domain" description="Peripheral subunit-binding (PSBD)" evidence="10">
    <location>
        <begin position="201"/>
        <end position="238"/>
    </location>
</feature>
<dbReference type="PANTHER" id="PTHR23151">
    <property type="entry name" value="DIHYDROLIPOAMIDE ACETYL/SUCCINYL-TRANSFERASE-RELATED"/>
    <property type="match status" value="1"/>
</dbReference>
<dbReference type="PROSITE" id="PS50968">
    <property type="entry name" value="BIOTINYL_LIPOYL"/>
    <property type="match status" value="1"/>
</dbReference>
<dbReference type="InterPro" id="IPR045257">
    <property type="entry name" value="E2/Pdx1"/>
</dbReference>
<dbReference type="InterPro" id="IPR004167">
    <property type="entry name" value="PSBD"/>
</dbReference>
<dbReference type="EC" id="2.3.1.12" evidence="6"/>
<dbReference type="AlphaFoldDB" id="A0A1S9RB12"/>
<evidence type="ECO:0000256" key="5">
    <source>
        <dbReference type="ARBA" id="ARBA00023315"/>
    </source>
</evidence>
<organism evidence="11 12">
    <name type="scientific">Penicillium brasilianum</name>
    <dbReference type="NCBI Taxonomy" id="104259"/>
    <lineage>
        <taxon>Eukaryota</taxon>
        <taxon>Fungi</taxon>
        <taxon>Dikarya</taxon>
        <taxon>Ascomycota</taxon>
        <taxon>Pezizomycotina</taxon>
        <taxon>Eurotiomycetes</taxon>
        <taxon>Eurotiomycetidae</taxon>
        <taxon>Eurotiales</taxon>
        <taxon>Aspergillaceae</taxon>
        <taxon>Penicillium</taxon>
    </lineage>
</organism>